<dbReference type="EMBL" id="AFNH02001461">
    <property type="protein sequence ID" value="EZG43056.1"/>
    <property type="molecule type" value="Genomic_DNA"/>
</dbReference>
<evidence type="ECO:0008006" key="3">
    <source>
        <dbReference type="Google" id="ProtNLM"/>
    </source>
</evidence>
<dbReference type="Proteomes" id="UP000019763">
    <property type="component" value="Unassembled WGS sequence"/>
</dbReference>
<dbReference type="OrthoDB" id="425619at2759"/>
<name>A0A023AWD1_GRENI</name>
<gene>
    <name evidence="1" type="ORF">GNI_191280</name>
</gene>
<comment type="caution">
    <text evidence="1">The sequence shown here is derived from an EMBL/GenBank/DDBJ whole genome shotgun (WGS) entry which is preliminary data.</text>
</comment>
<keyword evidence="2" id="KW-1185">Reference proteome</keyword>
<reference evidence="1" key="1">
    <citation type="submission" date="2013-12" db="EMBL/GenBank/DDBJ databases">
        <authorList>
            <person name="Omoto C.K."/>
            <person name="Sibley D."/>
            <person name="Venepally P."/>
            <person name="Hadjithomas M."/>
            <person name="Karamycheva S."/>
            <person name="Brunk B."/>
            <person name="Roos D."/>
            <person name="Caler E."/>
            <person name="Lorenzi H."/>
        </authorList>
    </citation>
    <scope>NUCLEOTIDE SEQUENCE</scope>
</reference>
<dbReference type="GeneID" id="22916260"/>
<dbReference type="RefSeq" id="XP_011133671.1">
    <property type="nucleotide sequence ID" value="XM_011135369.1"/>
</dbReference>
<sequence length="155" mass="17777">MNSRKTQSFAWRDSHEVAMRQVIEDLVNADYYPMERDPSSDHGTLGERGLWAVKYFVTKWPCIRLRPTLVLADHRNLTFPVKADTGKVGRWALFLQQYDLKFGYVPGDDNYVADALSRLQDDEDHDRDLGAMHIGNRPFAVHFAEVSEPIPAIVT</sequence>
<proteinExistence type="predicted"/>
<evidence type="ECO:0000313" key="2">
    <source>
        <dbReference type="Proteomes" id="UP000019763"/>
    </source>
</evidence>
<dbReference type="AlphaFoldDB" id="A0A023AWD1"/>
<evidence type="ECO:0000313" key="1">
    <source>
        <dbReference type="EMBL" id="EZG43056.1"/>
    </source>
</evidence>
<accession>A0A023AWD1</accession>
<protein>
    <recommendedName>
        <fullName evidence="3">Reverse transcriptase RNase H-like domain-containing protein</fullName>
    </recommendedName>
</protein>
<dbReference type="VEuPathDB" id="CryptoDB:GNI_191280"/>
<organism evidence="1 2">
    <name type="scientific">Gregarina niphandrodes</name>
    <name type="common">Septate eugregarine</name>
    <dbReference type="NCBI Taxonomy" id="110365"/>
    <lineage>
        <taxon>Eukaryota</taxon>
        <taxon>Sar</taxon>
        <taxon>Alveolata</taxon>
        <taxon>Apicomplexa</taxon>
        <taxon>Conoidasida</taxon>
        <taxon>Gregarinasina</taxon>
        <taxon>Eugregarinorida</taxon>
        <taxon>Gregarinidae</taxon>
        <taxon>Gregarina</taxon>
    </lineage>
</organism>